<dbReference type="InterPro" id="IPR050248">
    <property type="entry name" value="Polysacc_deacetylase_ArnD"/>
</dbReference>
<dbReference type="CDD" id="cd10917">
    <property type="entry name" value="CE4_NodB_like_6s_7s"/>
    <property type="match status" value="1"/>
</dbReference>
<dbReference type="Proteomes" id="UP000738431">
    <property type="component" value="Chromosome"/>
</dbReference>
<feature type="domain" description="NodB homology" evidence="1">
    <location>
        <begin position="10"/>
        <end position="190"/>
    </location>
</feature>
<accession>A0ABZ1CB54</accession>
<reference evidence="2 3" key="1">
    <citation type="submission" date="2021-08" db="EMBL/GenBank/DDBJ databases">
        <authorList>
            <person name="Zhang D."/>
            <person name="Zhang A."/>
            <person name="Wang L."/>
        </authorList>
    </citation>
    <scope>NUCLEOTIDE SEQUENCE [LARGE SCALE GENOMIC DNA]</scope>
    <source>
        <strain evidence="2 3">WL0086</strain>
    </source>
</reference>
<dbReference type="Pfam" id="PF01522">
    <property type="entry name" value="Polysacc_deac_1"/>
    <property type="match status" value="1"/>
</dbReference>
<dbReference type="InterPro" id="IPR002509">
    <property type="entry name" value="NODB_dom"/>
</dbReference>
<keyword evidence="2" id="KW-0378">Hydrolase</keyword>
<organism evidence="2 3">
    <name type="scientific">Actomonas aquatica</name>
    <dbReference type="NCBI Taxonomy" id="2866162"/>
    <lineage>
        <taxon>Bacteria</taxon>
        <taxon>Pseudomonadati</taxon>
        <taxon>Verrucomicrobiota</taxon>
        <taxon>Opitutia</taxon>
        <taxon>Opitutales</taxon>
        <taxon>Opitutaceae</taxon>
        <taxon>Actomonas</taxon>
    </lineage>
</organism>
<name>A0ABZ1CB54_9BACT</name>
<dbReference type="RefSeq" id="WP_221031915.1">
    <property type="nucleotide sequence ID" value="NZ_CP139781.1"/>
</dbReference>
<evidence type="ECO:0000313" key="3">
    <source>
        <dbReference type="Proteomes" id="UP000738431"/>
    </source>
</evidence>
<dbReference type="PANTHER" id="PTHR10587:SF137">
    <property type="entry name" value="4-DEOXY-4-FORMAMIDO-L-ARABINOSE-PHOSPHOUNDECAPRENOL DEFORMYLASE ARND-RELATED"/>
    <property type="match status" value="1"/>
</dbReference>
<protein>
    <submittedName>
        <fullName evidence="2">Polysaccharide deacetylase family protein</fullName>
        <ecNumber evidence="2">3.-.-.-</ecNumber>
    </submittedName>
</protein>
<dbReference type="PANTHER" id="PTHR10587">
    <property type="entry name" value="GLYCOSYL TRANSFERASE-RELATED"/>
    <property type="match status" value="1"/>
</dbReference>
<evidence type="ECO:0000259" key="1">
    <source>
        <dbReference type="PROSITE" id="PS51677"/>
    </source>
</evidence>
<dbReference type="EC" id="3.-.-.-" evidence="2"/>
<dbReference type="SUPFAM" id="SSF88713">
    <property type="entry name" value="Glycoside hydrolase/deacetylase"/>
    <property type="match status" value="1"/>
</dbReference>
<sequence>MATPAADGRKHVALIFDDGPDEVCGPAWRALWGAENVKVSWAYVAKQVRAHREEARAMLAAGHEVVNHSLAHRHPAECSDAELREDIVEAQRVLTAELGVAPRWYWKPYAEADPRQAAGWAEAEIRDFGFTHQVWSHDWNPEVDAAAILRNATTDVRDGTLINFHEWRRETREQMPAILAELRRQGCVFLTVSELAAYLEG</sequence>
<dbReference type="PROSITE" id="PS51677">
    <property type="entry name" value="NODB"/>
    <property type="match status" value="1"/>
</dbReference>
<gene>
    <name evidence="2" type="ORF">K1X11_005340</name>
</gene>
<reference evidence="2 3" key="2">
    <citation type="submission" date="2023-12" db="EMBL/GenBank/DDBJ databases">
        <title>Description of an unclassified Opitutus bacterium of Verrucomicrobiota.</title>
        <authorList>
            <person name="Zhang D.-F."/>
        </authorList>
    </citation>
    <scope>NUCLEOTIDE SEQUENCE [LARGE SCALE GENOMIC DNA]</scope>
    <source>
        <strain evidence="2 3">WL0086</strain>
    </source>
</reference>
<proteinExistence type="predicted"/>
<dbReference type="InterPro" id="IPR011330">
    <property type="entry name" value="Glyco_hydro/deAcase_b/a-brl"/>
</dbReference>
<keyword evidence="3" id="KW-1185">Reference proteome</keyword>
<evidence type="ECO:0000313" key="2">
    <source>
        <dbReference type="EMBL" id="WRQ88819.1"/>
    </source>
</evidence>
<dbReference type="Gene3D" id="3.20.20.370">
    <property type="entry name" value="Glycoside hydrolase/deacetylase"/>
    <property type="match status" value="1"/>
</dbReference>
<dbReference type="GO" id="GO:0016787">
    <property type="term" value="F:hydrolase activity"/>
    <property type="evidence" value="ECO:0007669"/>
    <property type="project" value="UniProtKB-KW"/>
</dbReference>
<dbReference type="EMBL" id="CP139781">
    <property type="protein sequence ID" value="WRQ88819.1"/>
    <property type="molecule type" value="Genomic_DNA"/>
</dbReference>